<reference evidence="1" key="1">
    <citation type="submission" date="2019-10" db="EMBL/GenBank/DDBJ databases">
        <title>Draft genome sequece of Microseira wollei NIES-4236.</title>
        <authorList>
            <person name="Yamaguchi H."/>
            <person name="Suzuki S."/>
            <person name="Kawachi M."/>
        </authorList>
    </citation>
    <scope>NUCLEOTIDE SEQUENCE</scope>
    <source>
        <strain evidence="1">NIES-4236</strain>
    </source>
</reference>
<dbReference type="EMBL" id="BLAY01000155">
    <property type="protein sequence ID" value="GET42241.1"/>
    <property type="molecule type" value="Genomic_DNA"/>
</dbReference>
<name>A0AAV3XL41_9CYAN</name>
<keyword evidence="2" id="KW-1185">Reference proteome</keyword>
<dbReference type="Proteomes" id="UP001050975">
    <property type="component" value="Unassembled WGS sequence"/>
</dbReference>
<gene>
    <name evidence="1" type="ORF">MiSe_70550</name>
</gene>
<proteinExistence type="predicted"/>
<accession>A0AAV3XL41</accession>
<protein>
    <submittedName>
        <fullName evidence="1">Uncharacterized protein</fullName>
    </submittedName>
</protein>
<evidence type="ECO:0000313" key="2">
    <source>
        <dbReference type="Proteomes" id="UP001050975"/>
    </source>
</evidence>
<dbReference type="AlphaFoldDB" id="A0AAV3XL41"/>
<comment type="caution">
    <text evidence="1">The sequence shown here is derived from an EMBL/GenBank/DDBJ whole genome shotgun (WGS) entry which is preliminary data.</text>
</comment>
<evidence type="ECO:0000313" key="1">
    <source>
        <dbReference type="EMBL" id="GET42241.1"/>
    </source>
</evidence>
<organism evidence="1 2">
    <name type="scientific">Microseira wollei NIES-4236</name>
    <dbReference type="NCBI Taxonomy" id="2530354"/>
    <lineage>
        <taxon>Bacteria</taxon>
        <taxon>Bacillati</taxon>
        <taxon>Cyanobacteriota</taxon>
        <taxon>Cyanophyceae</taxon>
        <taxon>Oscillatoriophycideae</taxon>
        <taxon>Aerosakkonematales</taxon>
        <taxon>Aerosakkonemataceae</taxon>
        <taxon>Microseira</taxon>
    </lineage>
</organism>
<sequence length="84" mass="10022">MDGLQSDKGQSRQHQDLHMNYSIRLETESDYRETEMITRESFWDVYKPGCDEHLILHKIIKVKAFVKELDVVCHINRILTNVIY</sequence>